<feature type="compositionally biased region" description="Polar residues" evidence="1">
    <location>
        <begin position="386"/>
        <end position="396"/>
    </location>
</feature>
<accession>A0ABR3AA14</accession>
<feature type="region of interest" description="Disordered" evidence="1">
    <location>
        <begin position="578"/>
        <end position="734"/>
    </location>
</feature>
<keyword evidence="3" id="KW-1185">Reference proteome</keyword>
<feature type="region of interest" description="Disordered" evidence="1">
    <location>
        <begin position="349"/>
        <end position="396"/>
    </location>
</feature>
<protein>
    <submittedName>
        <fullName evidence="2">Uncharacterized protein</fullName>
    </submittedName>
</protein>
<feature type="compositionally biased region" description="Polar residues" evidence="1">
    <location>
        <begin position="642"/>
        <end position="654"/>
    </location>
</feature>
<evidence type="ECO:0000313" key="3">
    <source>
        <dbReference type="Proteomes" id="UP001437256"/>
    </source>
</evidence>
<feature type="region of interest" description="Disordered" evidence="1">
    <location>
        <begin position="774"/>
        <end position="794"/>
    </location>
</feature>
<sequence length="918" mass="100080">MAAFSRLQLAAALLEYDNDNPNAPHRSAHESAIFAPLRRNSRPLVATRKSDHLGVSMPSETGSVGGRESYLDGRKSRSSIGPLRNPFAADGAEGEAEEEEEEEEEEAPDVDLTSWGLDAFMSKEKEARNSKGKAKSLPSGQNLSTVPSFLPHTDVNGGVGVIRRPKNGRSMSVGNYDFLTPVDNQRRQSIASPLDLAGLEVPTAFQRPPPTAYDDPIPVGSIPFPTASVRSPSPGPEAGPSRLRTYSSGSLDASGLLNERERPRHLSGGTMDTGNLLDEEDNPFALRPPSRSSKFDPKAAAHARTMSNASFGSRMLVGNDAASVMTMNRRAPSNMELLRPKVLVMPSPLQSTKPTPAPAPKGRDGFQVSADPPLPPGARASRVPIASNSFTPNPTNDLSLSQLTFRNHLMVDGQRDASFNDGLPRAVEEGEQVRLELDDIPVINEPASLPVDDSYPPSRPAGKLYGRSLIDDLESRKVQMKGKQRVFTGDDRPSMMKRGTLIDPQSLHRPISQPFGPSPGVSRGNSLNSKPLLNFDEDNQNLSPYQQQSAVRSVFGVDTLWEREMAKLKVMEAEEAAERERLEREEATKPKKKGKKGKKGTRAADVSNEPSPQATPPPDTPAQEYEAVPKISDVAPTLPDIATSTVRVVSSTNAPVIRGPPPVIEDDGSDSGDSDRAPRRAAPKVEGWNSSDDEEDDDGPKRTTGVGLRYSYTKAESESRPRPADDDSDEDVPLSMHIQRAAVHSRLQAPADDSDEDKPLSVMLDKARLNLPEVNFDFDGPQKNNEDDEDDQPLGLRASRILPSQGEDDDVPLALHPQQQMRSQMQMMQQHQMMMQNSMHHEQHVLQSIHVHIFPSPNDAADDAGSGTYAFPAAGPRHREAQSRRSLATRCCDRIVDSFPVSFSIRCLSLFSFNTGVN</sequence>
<evidence type="ECO:0000256" key="1">
    <source>
        <dbReference type="SAM" id="MobiDB-lite"/>
    </source>
</evidence>
<feature type="compositionally biased region" description="Polar residues" evidence="1">
    <location>
        <begin position="138"/>
        <end position="147"/>
    </location>
</feature>
<comment type="caution">
    <text evidence="2">The sequence shown here is derived from an EMBL/GenBank/DDBJ whole genome shotgun (WGS) entry which is preliminary data.</text>
</comment>
<feature type="compositionally biased region" description="Basic residues" evidence="1">
    <location>
        <begin position="590"/>
        <end position="601"/>
    </location>
</feature>
<dbReference type="Proteomes" id="UP001437256">
    <property type="component" value="Unassembled WGS sequence"/>
</dbReference>
<name>A0ABR3AA14_9AGAR</name>
<evidence type="ECO:0000313" key="2">
    <source>
        <dbReference type="EMBL" id="KAL0070785.1"/>
    </source>
</evidence>
<organism evidence="2 3">
    <name type="scientific">Marasmius tenuissimus</name>
    <dbReference type="NCBI Taxonomy" id="585030"/>
    <lineage>
        <taxon>Eukaryota</taxon>
        <taxon>Fungi</taxon>
        <taxon>Dikarya</taxon>
        <taxon>Basidiomycota</taxon>
        <taxon>Agaricomycotina</taxon>
        <taxon>Agaricomycetes</taxon>
        <taxon>Agaricomycetidae</taxon>
        <taxon>Agaricales</taxon>
        <taxon>Marasmiineae</taxon>
        <taxon>Marasmiaceae</taxon>
        <taxon>Marasmius</taxon>
    </lineage>
</organism>
<feature type="compositionally biased region" description="Acidic residues" evidence="1">
    <location>
        <begin position="92"/>
        <end position="109"/>
    </location>
</feature>
<feature type="region of interest" description="Disordered" evidence="1">
    <location>
        <begin position="44"/>
        <end position="163"/>
    </location>
</feature>
<feature type="compositionally biased region" description="Basic and acidic residues" evidence="1">
    <location>
        <begin position="578"/>
        <end position="589"/>
    </location>
</feature>
<feature type="region of interest" description="Disordered" evidence="1">
    <location>
        <begin position="219"/>
        <end position="277"/>
    </location>
</feature>
<dbReference type="EMBL" id="JBBXMP010000005">
    <property type="protein sequence ID" value="KAL0070785.1"/>
    <property type="molecule type" value="Genomic_DNA"/>
</dbReference>
<reference evidence="2 3" key="1">
    <citation type="submission" date="2024-05" db="EMBL/GenBank/DDBJ databases">
        <title>A draft genome resource for the thread blight pathogen Marasmius tenuissimus strain MS-2.</title>
        <authorList>
            <person name="Yulfo-Soto G.E."/>
            <person name="Baruah I.K."/>
            <person name="Amoako-Attah I."/>
            <person name="Bukari Y."/>
            <person name="Meinhardt L.W."/>
            <person name="Bailey B.A."/>
            <person name="Cohen S.P."/>
        </authorList>
    </citation>
    <scope>NUCLEOTIDE SEQUENCE [LARGE SCALE GENOMIC DNA]</scope>
    <source>
        <strain evidence="2 3">MS-2</strain>
    </source>
</reference>
<feature type="compositionally biased region" description="Basic and acidic residues" evidence="1">
    <location>
        <begin position="715"/>
        <end position="725"/>
    </location>
</feature>
<feature type="region of interest" description="Disordered" evidence="1">
    <location>
        <begin position="481"/>
        <end position="546"/>
    </location>
</feature>
<proteinExistence type="predicted"/>
<gene>
    <name evidence="2" type="ORF">AAF712_002006</name>
</gene>